<evidence type="ECO:0000313" key="3">
    <source>
        <dbReference type="Proteomes" id="UP000053927"/>
    </source>
</evidence>
<evidence type="ECO:0000313" key="2">
    <source>
        <dbReference type="EMBL" id="EIM78940.1"/>
    </source>
</evidence>
<organism evidence="2 3">
    <name type="scientific">Stereum hirsutum (strain FP-91666)</name>
    <name type="common">White-rot fungus</name>
    <dbReference type="NCBI Taxonomy" id="721885"/>
    <lineage>
        <taxon>Eukaryota</taxon>
        <taxon>Fungi</taxon>
        <taxon>Dikarya</taxon>
        <taxon>Basidiomycota</taxon>
        <taxon>Agaricomycotina</taxon>
        <taxon>Agaricomycetes</taxon>
        <taxon>Russulales</taxon>
        <taxon>Stereaceae</taxon>
        <taxon>Stereum</taxon>
    </lineage>
</organism>
<dbReference type="OrthoDB" id="2756770at2759"/>
<name>R7RVY8_STEHR</name>
<feature type="compositionally biased region" description="Pro residues" evidence="1">
    <location>
        <begin position="88"/>
        <end position="111"/>
    </location>
</feature>
<dbReference type="EMBL" id="JH687519">
    <property type="protein sequence ID" value="EIM78940.1"/>
    <property type="molecule type" value="Genomic_DNA"/>
</dbReference>
<protein>
    <submittedName>
        <fullName evidence="2">Uncharacterized protein</fullName>
    </submittedName>
</protein>
<dbReference type="eggNOG" id="ENOG502T014">
    <property type="taxonomic scope" value="Eukaryota"/>
</dbReference>
<gene>
    <name evidence="2" type="ORF">STEHIDRAFT_32507</name>
</gene>
<dbReference type="Proteomes" id="UP000053927">
    <property type="component" value="Unassembled WGS sequence"/>
</dbReference>
<feature type="compositionally biased region" description="Polar residues" evidence="1">
    <location>
        <begin position="115"/>
        <end position="132"/>
    </location>
</feature>
<dbReference type="RefSeq" id="XP_007311962.1">
    <property type="nucleotide sequence ID" value="XM_007311900.1"/>
</dbReference>
<keyword evidence="3" id="KW-1185">Reference proteome</keyword>
<dbReference type="AlphaFoldDB" id="R7RVY8"/>
<dbReference type="OMA" id="KEWRAAC"/>
<proteinExistence type="predicted"/>
<sequence>MTYLGTSDGGHGNIFMRENNSMFTAAHALFDENLFPRCSESNRHRSNRLPRRKDPQPTIPPDDDGDVPPHQHYPPERRPDPEQDVAPPAAPQRDPSPPPQPRNEPPAPLPEPRQSNDQNQVPGPSSEPNTSGHGEPSVAPGDEAGILARLCREGGAELIHFLMAKAVPLEGEFRPAENVREWTYKDIARLPKAER</sequence>
<evidence type="ECO:0000256" key="1">
    <source>
        <dbReference type="SAM" id="MobiDB-lite"/>
    </source>
</evidence>
<feature type="region of interest" description="Disordered" evidence="1">
    <location>
        <begin position="39"/>
        <end position="141"/>
    </location>
</feature>
<dbReference type="KEGG" id="shs:STEHIDRAFT_32507"/>
<feature type="non-terminal residue" evidence="2">
    <location>
        <position position="195"/>
    </location>
</feature>
<dbReference type="GeneID" id="18804459"/>
<feature type="compositionally biased region" description="Basic and acidic residues" evidence="1">
    <location>
        <begin position="67"/>
        <end position="81"/>
    </location>
</feature>
<accession>R7RVY8</accession>
<reference evidence="3" key="1">
    <citation type="journal article" date="2012" name="Science">
        <title>The Paleozoic origin of enzymatic lignin decomposition reconstructed from 31 fungal genomes.</title>
        <authorList>
            <person name="Floudas D."/>
            <person name="Binder M."/>
            <person name="Riley R."/>
            <person name="Barry K."/>
            <person name="Blanchette R.A."/>
            <person name="Henrissat B."/>
            <person name="Martinez A.T."/>
            <person name="Otillar R."/>
            <person name="Spatafora J.W."/>
            <person name="Yadav J.S."/>
            <person name="Aerts A."/>
            <person name="Benoit I."/>
            <person name="Boyd A."/>
            <person name="Carlson A."/>
            <person name="Copeland A."/>
            <person name="Coutinho P.M."/>
            <person name="de Vries R.P."/>
            <person name="Ferreira P."/>
            <person name="Findley K."/>
            <person name="Foster B."/>
            <person name="Gaskell J."/>
            <person name="Glotzer D."/>
            <person name="Gorecki P."/>
            <person name="Heitman J."/>
            <person name="Hesse C."/>
            <person name="Hori C."/>
            <person name="Igarashi K."/>
            <person name="Jurgens J.A."/>
            <person name="Kallen N."/>
            <person name="Kersten P."/>
            <person name="Kohler A."/>
            <person name="Kuees U."/>
            <person name="Kumar T.K.A."/>
            <person name="Kuo A."/>
            <person name="LaButti K."/>
            <person name="Larrondo L.F."/>
            <person name="Lindquist E."/>
            <person name="Ling A."/>
            <person name="Lombard V."/>
            <person name="Lucas S."/>
            <person name="Lundell T."/>
            <person name="Martin R."/>
            <person name="McLaughlin D.J."/>
            <person name="Morgenstern I."/>
            <person name="Morin E."/>
            <person name="Murat C."/>
            <person name="Nagy L.G."/>
            <person name="Nolan M."/>
            <person name="Ohm R.A."/>
            <person name="Patyshakuliyeva A."/>
            <person name="Rokas A."/>
            <person name="Ruiz-Duenas F.J."/>
            <person name="Sabat G."/>
            <person name="Salamov A."/>
            <person name="Samejima M."/>
            <person name="Schmutz J."/>
            <person name="Slot J.C."/>
            <person name="St John F."/>
            <person name="Stenlid J."/>
            <person name="Sun H."/>
            <person name="Sun S."/>
            <person name="Syed K."/>
            <person name="Tsang A."/>
            <person name="Wiebenga A."/>
            <person name="Young D."/>
            <person name="Pisabarro A."/>
            <person name="Eastwood D.C."/>
            <person name="Martin F."/>
            <person name="Cullen D."/>
            <person name="Grigoriev I.V."/>
            <person name="Hibbett D.S."/>
        </authorList>
    </citation>
    <scope>NUCLEOTIDE SEQUENCE [LARGE SCALE GENOMIC DNA]</scope>
    <source>
        <strain evidence="3">FP-91666</strain>
    </source>
</reference>